<comment type="caution">
    <text evidence="1">The sequence shown here is derived from an EMBL/GenBank/DDBJ whole genome shotgun (WGS) entry which is preliminary data.</text>
</comment>
<evidence type="ECO:0000313" key="2">
    <source>
        <dbReference type="Proteomes" id="UP000020077"/>
    </source>
</evidence>
<dbReference type="AlphaFoldDB" id="A0A080LUS6"/>
<reference evidence="1 2" key="1">
    <citation type="submission" date="2014-02" db="EMBL/GenBank/DDBJ databases">
        <title>Expanding our view of genomic diversity in Candidatus Accumulibacter clades.</title>
        <authorList>
            <person name="Skennerton C.T."/>
            <person name="Barr J.J."/>
            <person name="Slater F.R."/>
            <person name="Bond P.L."/>
            <person name="Tyson G.W."/>
        </authorList>
    </citation>
    <scope>NUCLEOTIDE SEQUENCE [LARGE SCALE GENOMIC DNA]</scope>
    <source>
        <strain evidence="2">BA-91</strain>
    </source>
</reference>
<gene>
    <name evidence="1" type="ORF">AW09_002506</name>
</gene>
<dbReference type="Proteomes" id="UP000020077">
    <property type="component" value="Unassembled WGS sequence"/>
</dbReference>
<name>A0A080LUS6_9PROT</name>
<evidence type="ECO:0000313" key="1">
    <source>
        <dbReference type="EMBL" id="KFB72306.1"/>
    </source>
</evidence>
<protein>
    <submittedName>
        <fullName evidence="1">Uncharacterized protein</fullName>
    </submittedName>
</protein>
<sequence length="128" mass="13778">MPGIPFGAQGQTGVADARWQIRIPEIVGTGVAQWFAGVQKDIQYELALPLPDVSPKIADGAGGHAHFLPVSCDGTRHQPAIGVDNDCRIAARRSEVEQNQPARGNVVTIVGEIWIGLDQVEFEDLPEE</sequence>
<organism evidence="1 2">
    <name type="scientific">Candidatus Accumulibacter phosphatis</name>
    <dbReference type="NCBI Taxonomy" id="327160"/>
    <lineage>
        <taxon>Bacteria</taxon>
        <taxon>Pseudomonadati</taxon>
        <taxon>Pseudomonadota</taxon>
        <taxon>Betaproteobacteria</taxon>
        <taxon>Candidatus Accumulibacter</taxon>
    </lineage>
</organism>
<proteinExistence type="predicted"/>
<dbReference type="EMBL" id="JDVG02000406">
    <property type="protein sequence ID" value="KFB72306.1"/>
    <property type="molecule type" value="Genomic_DNA"/>
</dbReference>
<accession>A0A080LUS6</accession>